<reference evidence="9 10" key="1">
    <citation type="submission" date="2019-03" db="EMBL/GenBank/DDBJ databases">
        <title>Sequencing 25 genomes of Wallemia mellicola.</title>
        <authorList>
            <person name="Gostincar C."/>
        </authorList>
    </citation>
    <scope>NUCLEOTIDE SEQUENCE [LARGE SCALE GENOMIC DNA]</scope>
    <source>
        <strain evidence="8 10">EXF-757</strain>
        <strain evidence="7 9">EXF-8738</strain>
    </source>
</reference>
<protein>
    <submittedName>
        <fullName evidence="7">DNA replication factor C, large subunit</fullName>
    </submittedName>
</protein>
<dbReference type="InterPro" id="IPR012178">
    <property type="entry name" value="RFC1"/>
</dbReference>
<evidence type="ECO:0000256" key="3">
    <source>
        <dbReference type="SAM" id="MobiDB-lite"/>
    </source>
</evidence>
<dbReference type="SUPFAM" id="SSF48019">
    <property type="entry name" value="post-AAA+ oligomerization domain-like"/>
    <property type="match status" value="1"/>
</dbReference>
<feature type="domain" description="DNA replication factor RFC1 C-terminal" evidence="6">
    <location>
        <begin position="345"/>
        <end position="503"/>
    </location>
</feature>
<dbReference type="Pfam" id="PF08519">
    <property type="entry name" value="RFC1"/>
    <property type="match status" value="1"/>
</dbReference>
<feature type="region of interest" description="Disordered" evidence="3">
    <location>
        <begin position="521"/>
        <end position="597"/>
    </location>
</feature>
<dbReference type="GO" id="GO:0006271">
    <property type="term" value="P:DNA strand elongation involved in DNA replication"/>
    <property type="evidence" value="ECO:0007669"/>
    <property type="project" value="UniProtKB-ARBA"/>
</dbReference>
<dbReference type="Gene3D" id="3.40.50.10190">
    <property type="entry name" value="BRCT domain"/>
    <property type="match status" value="1"/>
</dbReference>
<accession>A0A4T0M1F4</accession>
<evidence type="ECO:0000256" key="1">
    <source>
        <dbReference type="ARBA" id="ARBA00006116"/>
    </source>
</evidence>
<proteinExistence type="inferred from homology"/>
<dbReference type="AlphaFoldDB" id="A0A4T0M1F4"/>
<dbReference type="SUPFAM" id="SSF52113">
    <property type="entry name" value="BRCT domain"/>
    <property type="match status" value="1"/>
</dbReference>
<dbReference type="Proteomes" id="UP000310708">
    <property type="component" value="Unassembled WGS sequence"/>
</dbReference>
<evidence type="ECO:0000313" key="9">
    <source>
        <dbReference type="Proteomes" id="UP000305647"/>
    </source>
</evidence>
<dbReference type="InterPro" id="IPR003959">
    <property type="entry name" value="ATPase_AAA_core"/>
</dbReference>
<dbReference type="InterPro" id="IPR008921">
    <property type="entry name" value="DNA_pol3_clamp-load_cplx_C"/>
</dbReference>
<dbReference type="Proteomes" id="UP000305647">
    <property type="component" value="Unassembled WGS sequence"/>
</dbReference>
<evidence type="ECO:0000313" key="8">
    <source>
        <dbReference type="EMBL" id="TIC66189.1"/>
    </source>
</evidence>
<sequence>MSTKRKTTVNITDSEDDMPKKPAPSKKSFNYKDYLQRTGPENLGELDNIGRDSAVEAAKRYGAKVTAAPSGRTSYVILGREPGPKKLQIIKEKGLKTLDENGFCQLIANSNGDLNSNSLSKLKKEEEKIKKDAKELERIEQDKSSQLKSTSKASSISPNSQLWTVKYSPNQLKDICGNKGQVEKIVNWLKDWQNHLRNGFPSDNSKSDIKGKKALLVHGAPGIGKTTAAHLAAKSAGYSPLELNASDVRSKKLIESTTNIDNTSIDTFFGNNNNDAINTNVTHSTCLIFDECDAKADYYFHDHSLIPLFVQENYVKCNPVKARDSDHNRSEFNRIKCLSDAADAISDGDLVDSMIHGSQQQWSLMPIHAIHSTVRPASFMYGGFKSGYGRDTISFPAWLGQYSKTNKYNRALGDIQARMRLKISGEANEIRQYYYPTLWPSLYKPLIETNPDYEKVIGLLDEYFLSKDEFDIMSELGLDRLSIDNTMKLIPTKNKSAFTRHYNNRDHPIPFSKGQVVKASAAQIKTEKPDHEDVYDDDDVVVDLKEDDENENEDGDDVLDDKLIKQPKKSSAAKTSTRGRTTTTSKRGRGRGSTTKK</sequence>
<comment type="similarity">
    <text evidence="1">Belongs to the activator 1 large subunit family.</text>
</comment>
<dbReference type="GO" id="GO:0005524">
    <property type="term" value="F:ATP binding"/>
    <property type="evidence" value="ECO:0007669"/>
    <property type="project" value="InterPro"/>
</dbReference>
<dbReference type="Pfam" id="PF00533">
    <property type="entry name" value="BRCT"/>
    <property type="match status" value="1"/>
</dbReference>
<dbReference type="PANTHER" id="PTHR23389">
    <property type="entry name" value="CHROMOSOME TRANSMISSION FIDELITY FACTOR 18"/>
    <property type="match status" value="1"/>
</dbReference>
<dbReference type="GO" id="GO:0006281">
    <property type="term" value="P:DNA repair"/>
    <property type="evidence" value="ECO:0007669"/>
    <property type="project" value="InterPro"/>
</dbReference>
<dbReference type="Gene3D" id="1.20.272.10">
    <property type="match status" value="1"/>
</dbReference>
<feature type="region of interest" description="Disordered" evidence="3">
    <location>
        <begin position="1"/>
        <end position="30"/>
    </location>
</feature>
<dbReference type="GO" id="GO:0003677">
    <property type="term" value="F:DNA binding"/>
    <property type="evidence" value="ECO:0007669"/>
    <property type="project" value="InterPro"/>
</dbReference>
<dbReference type="Pfam" id="PF00004">
    <property type="entry name" value="AAA"/>
    <property type="match status" value="1"/>
</dbReference>
<dbReference type="InterPro" id="IPR027417">
    <property type="entry name" value="P-loop_NTPase"/>
</dbReference>
<dbReference type="FunFam" id="1.20.272.10:FF:000005">
    <property type="entry name" value="Replication factor C subunit 1"/>
    <property type="match status" value="1"/>
</dbReference>
<organism evidence="7 9">
    <name type="scientific">Wallemia mellicola</name>
    <dbReference type="NCBI Taxonomy" id="1708541"/>
    <lineage>
        <taxon>Eukaryota</taxon>
        <taxon>Fungi</taxon>
        <taxon>Dikarya</taxon>
        <taxon>Basidiomycota</taxon>
        <taxon>Wallemiomycotina</taxon>
        <taxon>Wallemiomycetes</taxon>
        <taxon>Wallemiales</taxon>
        <taxon>Wallemiaceae</taxon>
        <taxon>Wallemia</taxon>
    </lineage>
</organism>
<dbReference type="SUPFAM" id="SSF52540">
    <property type="entry name" value="P-loop containing nucleoside triphosphate hydrolases"/>
    <property type="match status" value="1"/>
</dbReference>
<evidence type="ECO:0000313" key="10">
    <source>
        <dbReference type="Proteomes" id="UP000310708"/>
    </source>
</evidence>
<evidence type="ECO:0000313" key="7">
    <source>
        <dbReference type="EMBL" id="TIC30805.1"/>
    </source>
</evidence>
<name>A0A4T0M1F4_9BASI</name>
<evidence type="ECO:0000259" key="4">
    <source>
        <dbReference type="Pfam" id="PF00004"/>
    </source>
</evidence>
<dbReference type="GO" id="GO:0005663">
    <property type="term" value="C:DNA replication factor C complex"/>
    <property type="evidence" value="ECO:0007669"/>
    <property type="project" value="InterPro"/>
</dbReference>
<feature type="domain" description="ATPase AAA-type core" evidence="4">
    <location>
        <begin position="215"/>
        <end position="294"/>
    </location>
</feature>
<keyword evidence="2" id="KW-0235">DNA replication</keyword>
<evidence type="ECO:0000259" key="6">
    <source>
        <dbReference type="Pfam" id="PF08519"/>
    </source>
</evidence>
<feature type="domain" description="BRCT" evidence="5">
    <location>
        <begin position="44"/>
        <end position="107"/>
    </location>
</feature>
<dbReference type="PIRSF" id="PIRSF036578">
    <property type="entry name" value="RFC1"/>
    <property type="match status" value="1"/>
</dbReference>
<feature type="compositionally biased region" description="Acidic residues" evidence="3">
    <location>
        <begin position="533"/>
        <end position="559"/>
    </location>
</feature>
<dbReference type="PANTHER" id="PTHR23389:SF6">
    <property type="entry name" value="REPLICATION FACTOR C SUBUNIT 1"/>
    <property type="match status" value="1"/>
</dbReference>
<evidence type="ECO:0000259" key="5">
    <source>
        <dbReference type="Pfam" id="PF00533"/>
    </source>
</evidence>
<gene>
    <name evidence="8" type="ORF">E3Q01_01777</name>
    <name evidence="7" type="ORF">E3Q10_01919</name>
</gene>
<dbReference type="InterPro" id="IPR036420">
    <property type="entry name" value="BRCT_dom_sf"/>
</dbReference>
<dbReference type="EMBL" id="SPRX01000018">
    <property type="protein sequence ID" value="TIC66189.1"/>
    <property type="molecule type" value="Genomic_DNA"/>
</dbReference>
<comment type="caution">
    <text evidence="7">The sequence shown here is derived from an EMBL/GenBank/DDBJ whole genome shotgun (WGS) entry which is preliminary data.</text>
</comment>
<feature type="compositionally biased region" description="Low complexity" evidence="3">
    <location>
        <begin position="570"/>
        <end position="585"/>
    </location>
</feature>
<dbReference type="GO" id="GO:0003689">
    <property type="term" value="F:DNA clamp loader activity"/>
    <property type="evidence" value="ECO:0007669"/>
    <property type="project" value="InterPro"/>
</dbReference>
<dbReference type="GO" id="GO:0005634">
    <property type="term" value="C:nucleus"/>
    <property type="evidence" value="ECO:0007669"/>
    <property type="project" value="TreeGrafter"/>
</dbReference>
<dbReference type="InterPro" id="IPR001357">
    <property type="entry name" value="BRCT_dom"/>
</dbReference>
<dbReference type="EMBL" id="SPRO01000016">
    <property type="protein sequence ID" value="TIC30805.1"/>
    <property type="molecule type" value="Genomic_DNA"/>
</dbReference>
<dbReference type="GO" id="GO:0016887">
    <property type="term" value="F:ATP hydrolysis activity"/>
    <property type="evidence" value="ECO:0007669"/>
    <property type="project" value="InterPro"/>
</dbReference>
<dbReference type="InterPro" id="IPR013725">
    <property type="entry name" value="DNA_replication_fac_RFC1_C"/>
</dbReference>
<feature type="compositionally biased region" description="Basic residues" evidence="3">
    <location>
        <begin position="586"/>
        <end position="597"/>
    </location>
</feature>
<evidence type="ECO:0000256" key="2">
    <source>
        <dbReference type="ARBA" id="ARBA00022705"/>
    </source>
</evidence>